<dbReference type="NCBIfam" id="NF004363">
    <property type="entry name" value="PRK05738.2-4"/>
    <property type="match status" value="1"/>
</dbReference>
<keyword evidence="5 6" id="KW-0687">Ribonucleoprotein</keyword>
<dbReference type="InterPro" id="IPR012677">
    <property type="entry name" value="Nucleotide-bd_a/b_plait_sf"/>
</dbReference>
<dbReference type="FunFam" id="3.30.70.330:FF:000001">
    <property type="entry name" value="50S ribosomal protein L23"/>
    <property type="match status" value="1"/>
</dbReference>
<gene>
    <name evidence="6" type="primary">rplW</name>
    <name evidence="7" type="ORF">A2Z21_08505</name>
</gene>
<dbReference type="GO" id="GO:1990904">
    <property type="term" value="C:ribonucleoprotein complex"/>
    <property type="evidence" value="ECO:0007669"/>
    <property type="project" value="UniProtKB-KW"/>
</dbReference>
<dbReference type="GO" id="GO:0006412">
    <property type="term" value="P:translation"/>
    <property type="evidence" value="ECO:0007669"/>
    <property type="project" value="UniProtKB-UniRule"/>
</dbReference>
<comment type="similarity">
    <text evidence="1 6">Belongs to the universal ribosomal protein uL23 family.</text>
</comment>
<evidence type="ECO:0000256" key="1">
    <source>
        <dbReference type="ARBA" id="ARBA00006700"/>
    </source>
</evidence>
<protein>
    <recommendedName>
        <fullName evidence="6">Large ribosomal subunit protein uL23</fullName>
    </recommendedName>
</protein>
<comment type="subunit">
    <text evidence="6">Part of the 50S ribosomal subunit. Contacts protein L29, and trigger factor when it is bound to the ribosome.</text>
</comment>
<dbReference type="InterPro" id="IPR013025">
    <property type="entry name" value="Ribosomal_uL23-like"/>
</dbReference>
<dbReference type="STRING" id="1817864.A2Z21_08505"/>
<reference evidence="7 8" key="1">
    <citation type="journal article" date="2016" name="Nat. Commun.">
        <title>Thousands of microbial genomes shed light on interconnected biogeochemical processes in an aquifer system.</title>
        <authorList>
            <person name="Anantharaman K."/>
            <person name="Brown C.T."/>
            <person name="Hug L.A."/>
            <person name="Sharon I."/>
            <person name="Castelle C.J."/>
            <person name="Probst A.J."/>
            <person name="Thomas B.C."/>
            <person name="Singh A."/>
            <person name="Wilkins M.J."/>
            <person name="Karaoz U."/>
            <person name="Brodie E.L."/>
            <person name="Williams K.H."/>
            <person name="Hubbard S.S."/>
            <person name="Banfield J.F."/>
        </authorList>
    </citation>
    <scope>NUCLEOTIDE SEQUENCE [LARGE SCALE GENOMIC DNA]</scope>
    <source>
        <strain evidence="8">RBG_16_55_9</strain>
    </source>
</reference>
<comment type="function">
    <text evidence="6">One of the early assembly proteins it binds 23S rRNA. One of the proteins that surrounds the polypeptide exit tunnel on the outside of the ribosome. Forms the main docking site for trigger factor binding to the ribosome.</text>
</comment>
<evidence type="ECO:0000256" key="2">
    <source>
        <dbReference type="ARBA" id="ARBA00022730"/>
    </source>
</evidence>
<evidence type="ECO:0000256" key="4">
    <source>
        <dbReference type="ARBA" id="ARBA00022980"/>
    </source>
</evidence>
<evidence type="ECO:0000313" key="7">
    <source>
        <dbReference type="EMBL" id="OGF52994.1"/>
    </source>
</evidence>
<dbReference type="InterPro" id="IPR012678">
    <property type="entry name" value="Ribosomal_uL23/eL15/eS24_sf"/>
</dbReference>
<proteinExistence type="inferred from homology"/>
<dbReference type="SUPFAM" id="SSF54189">
    <property type="entry name" value="Ribosomal proteins S24e, L23 and L15e"/>
    <property type="match status" value="1"/>
</dbReference>
<dbReference type="Proteomes" id="UP000179157">
    <property type="component" value="Unassembled WGS sequence"/>
</dbReference>
<evidence type="ECO:0000256" key="6">
    <source>
        <dbReference type="HAMAP-Rule" id="MF_01369"/>
    </source>
</evidence>
<dbReference type="HAMAP" id="MF_01369_B">
    <property type="entry name" value="Ribosomal_uL23_B"/>
    <property type="match status" value="1"/>
</dbReference>
<dbReference type="GO" id="GO:0019843">
    <property type="term" value="F:rRNA binding"/>
    <property type="evidence" value="ECO:0007669"/>
    <property type="project" value="UniProtKB-UniRule"/>
</dbReference>
<name>A0A1F5UPB9_FRAXR</name>
<evidence type="ECO:0000256" key="3">
    <source>
        <dbReference type="ARBA" id="ARBA00022884"/>
    </source>
</evidence>
<keyword evidence="3 6" id="KW-0694">RNA-binding</keyword>
<organism evidence="7 8">
    <name type="scientific">Fraserbacteria sp. (strain RBG_16_55_9)</name>
    <dbReference type="NCBI Taxonomy" id="1817864"/>
    <lineage>
        <taxon>Bacteria</taxon>
        <taxon>Candidatus Fraseribacteriota</taxon>
    </lineage>
</organism>
<dbReference type="GO" id="GO:0003735">
    <property type="term" value="F:structural constituent of ribosome"/>
    <property type="evidence" value="ECO:0007669"/>
    <property type="project" value="InterPro"/>
</dbReference>
<accession>A0A1F5UPB9</accession>
<keyword evidence="2 6" id="KW-0699">rRNA-binding</keyword>
<evidence type="ECO:0000256" key="5">
    <source>
        <dbReference type="ARBA" id="ARBA00023274"/>
    </source>
</evidence>
<evidence type="ECO:0000313" key="8">
    <source>
        <dbReference type="Proteomes" id="UP000179157"/>
    </source>
</evidence>
<comment type="caution">
    <text evidence="7">The sequence shown here is derived from an EMBL/GenBank/DDBJ whole genome shotgun (WGS) entry which is preliminary data.</text>
</comment>
<keyword evidence="4 6" id="KW-0689">Ribosomal protein</keyword>
<dbReference type="EMBL" id="MFGX01000122">
    <property type="protein sequence ID" value="OGF52994.1"/>
    <property type="molecule type" value="Genomic_DNA"/>
</dbReference>
<dbReference type="GO" id="GO:0005840">
    <property type="term" value="C:ribosome"/>
    <property type="evidence" value="ECO:0007669"/>
    <property type="project" value="UniProtKB-KW"/>
</dbReference>
<dbReference type="AlphaFoldDB" id="A0A1F5UPB9"/>
<sequence>MHLEDIIVEPIVSEKGWKGQDDRKYTFRVHPSANKIEICRAIERIFKVKVNRVWTMGVSGKPRRTRFYQQGKRPDWKKAIVQLAPGQRIEIYQ</sequence>
<dbReference type="Gene3D" id="3.30.70.330">
    <property type="match status" value="1"/>
</dbReference>
<dbReference type="Pfam" id="PF00276">
    <property type="entry name" value="Ribosomal_L23"/>
    <property type="match status" value="1"/>
</dbReference>